<proteinExistence type="predicted"/>
<protein>
    <submittedName>
        <fullName evidence="1">Uncharacterized protein</fullName>
    </submittedName>
</protein>
<evidence type="ECO:0000313" key="1">
    <source>
        <dbReference type="EMBL" id="AWB66808.1"/>
    </source>
</evidence>
<dbReference type="EMBL" id="CP026604">
    <property type="protein sequence ID" value="AWB66808.1"/>
    <property type="molecule type" value="Genomic_DNA"/>
</dbReference>
<organism evidence="1 2">
    <name type="scientific">Saccharobesus litoralis</name>
    <dbReference type="NCBI Taxonomy" id="2172099"/>
    <lineage>
        <taxon>Bacteria</taxon>
        <taxon>Pseudomonadati</taxon>
        <taxon>Pseudomonadota</taxon>
        <taxon>Gammaproteobacteria</taxon>
        <taxon>Alteromonadales</taxon>
        <taxon>Alteromonadaceae</taxon>
        <taxon>Saccharobesus</taxon>
    </lineage>
</organism>
<dbReference type="Pfam" id="PF20102">
    <property type="entry name" value="DUF6492"/>
    <property type="match status" value="1"/>
</dbReference>
<dbReference type="AlphaFoldDB" id="A0A2S0VRG8"/>
<dbReference type="RefSeq" id="WP_108602864.1">
    <property type="nucleotide sequence ID" value="NZ_CP026604.1"/>
</dbReference>
<gene>
    <name evidence="1" type="ORF">C2869_10370</name>
</gene>
<sequence length="301" mass="34467">MNKIGAVLPLCITGSYDVDDLGRTEILFKSLAAFMQPGLIDPFLIVTPPHEVDIVREKCGKWTELFNIQVLSEEDLVPEMKNHPHVRGWRKQQLVKLAAARVIKRDFFITFDADVICLRPLAYDDLIVNNKAILQYEARALHPKWWKSSSRILNMNPNVGDAQIGMSVTPALMSTELCQLAMAEIGGKKRNWADYLCSLHKPSNPKNWWIGRYLKNKWTEYSLYYLAAMKNNALDNHHIRCGTTELPQELLIHDSHPYAEWDVAKSFAPERNGLFCVVGSKTRLEPADVWQKIAKYIPYSN</sequence>
<reference evidence="1 2" key="1">
    <citation type="submission" date="2018-01" db="EMBL/GenBank/DDBJ databases">
        <title>Genome sequence of a Cantenovulum-like bacteria.</title>
        <authorList>
            <person name="Tan W.R."/>
            <person name="Lau N.-S."/>
            <person name="Go F."/>
            <person name="Amirul A.-A.A."/>
        </authorList>
    </citation>
    <scope>NUCLEOTIDE SEQUENCE [LARGE SCALE GENOMIC DNA]</scope>
    <source>
        <strain evidence="1 2">CCB-QB4</strain>
    </source>
</reference>
<name>A0A2S0VRG8_9ALTE</name>
<dbReference type="KEGG" id="cate:C2869_10370"/>
<accession>A0A2S0VRG8</accession>
<dbReference type="InterPro" id="IPR045499">
    <property type="entry name" value="DUF6492"/>
</dbReference>
<dbReference type="Proteomes" id="UP000244441">
    <property type="component" value="Chromosome"/>
</dbReference>
<dbReference type="OrthoDB" id="6380017at2"/>
<keyword evidence="2" id="KW-1185">Reference proteome</keyword>
<evidence type="ECO:0000313" key="2">
    <source>
        <dbReference type="Proteomes" id="UP000244441"/>
    </source>
</evidence>